<feature type="chain" id="PRO_5045133680" evidence="1">
    <location>
        <begin position="22"/>
        <end position="183"/>
    </location>
</feature>
<feature type="signal peptide" evidence="1">
    <location>
        <begin position="1"/>
        <end position="21"/>
    </location>
</feature>
<accession>A0ABT8CVR3</accession>
<evidence type="ECO:0000313" key="2">
    <source>
        <dbReference type="EMBL" id="MDN3708530.1"/>
    </source>
</evidence>
<evidence type="ECO:0000313" key="3">
    <source>
        <dbReference type="Proteomes" id="UP001242368"/>
    </source>
</evidence>
<gene>
    <name evidence="2" type="ORF">QW060_15620</name>
</gene>
<protein>
    <submittedName>
        <fullName evidence="2">DUF3575 domain-containing protein</fullName>
    </submittedName>
</protein>
<name>A0ABT8CVR3_9FLAO</name>
<sequence>MKKIVLSIAFFGSIFSMNAQALNEVKLNIFNTIVNQSVEVGYEHFIDRDQSVGVDLMINDRFSYWSESGKSGKLKKFNTNSIAVNYNFHFGGRSGEHASGMYVSPFLKYRFGDYEKDINGGANRLEVDMNSFIIGVGMGYKIVKNDAFVIAPFVNIGRNFSQEVTDEFSGIEFNAGINLGFRF</sequence>
<comment type="caution">
    <text evidence="2">The sequence shown here is derived from an EMBL/GenBank/DDBJ whole genome shotgun (WGS) entry which is preliminary data.</text>
</comment>
<keyword evidence="1" id="KW-0732">Signal</keyword>
<dbReference type="Proteomes" id="UP001242368">
    <property type="component" value="Unassembled WGS sequence"/>
</dbReference>
<proteinExistence type="predicted"/>
<dbReference type="EMBL" id="JAUFQU010000001">
    <property type="protein sequence ID" value="MDN3708530.1"/>
    <property type="molecule type" value="Genomic_DNA"/>
</dbReference>
<dbReference type="RefSeq" id="WP_290364391.1">
    <property type="nucleotide sequence ID" value="NZ_JAUFQU010000001.1"/>
</dbReference>
<keyword evidence="3" id="KW-1185">Reference proteome</keyword>
<evidence type="ECO:0000256" key="1">
    <source>
        <dbReference type="SAM" id="SignalP"/>
    </source>
</evidence>
<organism evidence="2 3">
    <name type="scientific">Paenimyroides ceti</name>
    <dbReference type="NCBI Taxonomy" id="395087"/>
    <lineage>
        <taxon>Bacteria</taxon>
        <taxon>Pseudomonadati</taxon>
        <taxon>Bacteroidota</taxon>
        <taxon>Flavobacteriia</taxon>
        <taxon>Flavobacteriales</taxon>
        <taxon>Flavobacteriaceae</taxon>
        <taxon>Paenimyroides</taxon>
    </lineage>
</organism>
<reference evidence="3" key="1">
    <citation type="journal article" date="2019" name="Int. J. Syst. Evol. Microbiol.">
        <title>The Global Catalogue of Microorganisms (GCM) 10K type strain sequencing project: providing services to taxonomists for standard genome sequencing and annotation.</title>
        <authorList>
            <consortium name="The Broad Institute Genomics Platform"/>
            <consortium name="The Broad Institute Genome Sequencing Center for Infectious Disease"/>
            <person name="Wu L."/>
            <person name="Ma J."/>
        </authorList>
    </citation>
    <scope>NUCLEOTIDE SEQUENCE [LARGE SCALE GENOMIC DNA]</scope>
    <source>
        <strain evidence="3">CECT 7184</strain>
    </source>
</reference>